<dbReference type="PIRSF" id="PIRSF000390">
    <property type="entry name" value="PLP_StrS"/>
    <property type="match status" value="1"/>
</dbReference>
<evidence type="ECO:0000256" key="2">
    <source>
        <dbReference type="ARBA" id="ARBA00037999"/>
    </source>
</evidence>
<dbReference type="AlphaFoldDB" id="A0A0M4NGF5"/>
<evidence type="ECO:0000256" key="1">
    <source>
        <dbReference type="ARBA" id="ARBA00022898"/>
    </source>
</evidence>
<sequence length="379" mass="42684">MIPFNKPYIVGTEMLNIKKVINSHKLAGDYTYTKYCHKWLENYTGCCKVLLTHSCTAALEMAAILADINPGDEVIMPSYTFVSTANAFVLRGGVPVFVDIREDTLNINEQLIEAAITSHTKAIVPVHYAGVACEMDTILEIARRHKLLVIEDAAQGVGASYKGRALGSMGDLGTLSFHETKNISSGEGGALLVNNPSLVKRAEIIREKGTNRSQFVKGQVDKYTWVDIGSSYLPGEIVSAFLWAQLQEVQNITKKRIEIWNKYHNAFHKLAQDKKIERPFIPNSCSHNAHMYYLLFKNIKQRMYFIESMKLKGVDCYFHYIPLHSSPGGWEYGRIHGGISNTNDLSDRLVRLPLWVGLDVDYVINQVLDVISTFKEDNF</sequence>
<dbReference type="EMBL" id="CP010552">
    <property type="protein sequence ID" value="ALE52120.1"/>
    <property type="molecule type" value="Genomic_DNA"/>
</dbReference>
<organism evidence="6 7">
    <name type="scientific">Candidatus Thioglobus autotrophicus</name>
    <dbReference type="NCBI Taxonomy" id="1705394"/>
    <lineage>
        <taxon>Bacteria</taxon>
        <taxon>Pseudomonadati</taxon>
        <taxon>Pseudomonadota</taxon>
        <taxon>Gammaproteobacteria</taxon>
        <taxon>Candidatus Pseudothioglobaceae</taxon>
        <taxon>Candidatus Thioglobus</taxon>
    </lineage>
</organism>
<evidence type="ECO:0000313" key="6">
    <source>
        <dbReference type="EMBL" id="ALE52120.1"/>
    </source>
</evidence>
<evidence type="ECO:0000256" key="4">
    <source>
        <dbReference type="PIRSR" id="PIRSR000390-2"/>
    </source>
</evidence>
<dbReference type="PATRIC" id="fig|1705394.5.peg.404"/>
<dbReference type="GO" id="GO:0000271">
    <property type="term" value="P:polysaccharide biosynthetic process"/>
    <property type="evidence" value="ECO:0007669"/>
    <property type="project" value="TreeGrafter"/>
</dbReference>
<dbReference type="Gene3D" id="3.40.640.10">
    <property type="entry name" value="Type I PLP-dependent aspartate aminotransferase-like (Major domain)"/>
    <property type="match status" value="1"/>
</dbReference>
<dbReference type="Proteomes" id="UP000058020">
    <property type="component" value="Chromosome"/>
</dbReference>
<dbReference type="NCBIfam" id="NF008687">
    <property type="entry name" value="PRK11706.1"/>
    <property type="match status" value="1"/>
</dbReference>
<protein>
    <submittedName>
        <fullName evidence="6">TDP-4-oxo-6-deoxy-D-glucose aminotransferase</fullName>
    </submittedName>
</protein>
<dbReference type="RefSeq" id="WP_053951051.1">
    <property type="nucleotide sequence ID" value="NZ_CP010552.1"/>
</dbReference>
<dbReference type="Pfam" id="PF01041">
    <property type="entry name" value="DegT_DnrJ_EryC1"/>
    <property type="match status" value="1"/>
</dbReference>
<dbReference type="InterPro" id="IPR012749">
    <property type="entry name" value="WecE-like"/>
</dbReference>
<name>A0A0M4NGF5_9GAMM</name>
<dbReference type="KEGG" id="tho:SP60_02010"/>
<dbReference type="STRING" id="1705394.SP60_02010"/>
<evidence type="ECO:0000256" key="3">
    <source>
        <dbReference type="PIRSR" id="PIRSR000390-1"/>
    </source>
</evidence>
<feature type="active site" description="Proton acceptor" evidence="3">
    <location>
        <position position="181"/>
    </location>
</feature>
<dbReference type="NCBIfam" id="TIGR02379">
    <property type="entry name" value="ECA_wecE"/>
    <property type="match status" value="1"/>
</dbReference>
<accession>A0A0M4NGF5</accession>
<dbReference type="SUPFAM" id="SSF53383">
    <property type="entry name" value="PLP-dependent transferases"/>
    <property type="match status" value="1"/>
</dbReference>
<dbReference type="GO" id="GO:0019180">
    <property type="term" value="F:dTDP-4-amino-4,6-dideoxygalactose transaminase activity"/>
    <property type="evidence" value="ECO:0007669"/>
    <property type="project" value="TreeGrafter"/>
</dbReference>
<dbReference type="PANTHER" id="PTHR30244">
    <property type="entry name" value="TRANSAMINASE"/>
    <property type="match status" value="1"/>
</dbReference>
<evidence type="ECO:0000313" key="7">
    <source>
        <dbReference type="Proteomes" id="UP000058020"/>
    </source>
</evidence>
<reference evidence="6 7" key="1">
    <citation type="journal article" date="2015" name="Genome Announc.">
        <title>Genome Sequence of 'Candidatus Thioglobus autotrophica' Strain EF1, a Chemoautotroph from the SUP05 Clade of Marine Gammaproteobacteria.</title>
        <authorList>
            <person name="Shah V."/>
            <person name="Morris R.M."/>
        </authorList>
    </citation>
    <scope>NUCLEOTIDE SEQUENCE [LARGE SCALE GENOMIC DNA]</scope>
    <source>
        <strain evidence="6 7">EF1</strain>
    </source>
</reference>
<dbReference type="PANTHER" id="PTHR30244:SF34">
    <property type="entry name" value="DTDP-4-AMINO-4,6-DIDEOXYGALACTOSE TRANSAMINASE"/>
    <property type="match status" value="1"/>
</dbReference>
<dbReference type="InterPro" id="IPR015421">
    <property type="entry name" value="PyrdxlP-dep_Trfase_major"/>
</dbReference>
<dbReference type="FunFam" id="3.40.640.10:FF:000037">
    <property type="entry name" value="dTDP-4-amino-4,6-dideoxygalactose transaminase"/>
    <property type="match status" value="1"/>
</dbReference>
<evidence type="ECO:0000256" key="5">
    <source>
        <dbReference type="RuleBase" id="RU004508"/>
    </source>
</evidence>
<proteinExistence type="inferred from homology"/>
<keyword evidence="1 4" id="KW-0663">Pyridoxal phosphate</keyword>
<dbReference type="OrthoDB" id="9804264at2"/>
<dbReference type="InterPro" id="IPR015424">
    <property type="entry name" value="PyrdxlP-dep_Trfase"/>
</dbReference>
<keyword evidence="6" id="KW-0808">Transferase</keyword>
<comment type="similarity">
    <text evidence="2 5">Belongs to the DegT/DnrJ/EryC1 family.</text>
</comment>
<dbReference type="CDD" id="cd00616">
    <property type="entry name" value="AHBA_syn"/>
    <property type="match status" value="1"/>
</dbReference>
<gene>
    <name evidence="6" type="ORF">SP60_02010</name>
</gene>
<feature type="modified residue" description="N6-(pyridoxal phosphate)lysine" evidence="4">
    <location>
        <position position="181"/>
    </location>
</feature>
<keyword evidence="7" id="KW-1185">Reference proteome</keyword>
<dbReference type="InterPro" id="IPR000653">
    <property type="entry name" value="DegT/StrS_aminotransferase"/>
</dbReference>
<dbReference type="GO" id="GO:0030170">
    <property type="term" value="F:pyridoxal phosphate binding"/>
    <property type="evidence" value="ECO:0007669"/>
    <property type="project" value="TreeGrafter"/>
</dbReference>
<keyword evidence="6" id="KW-0032">Aminotransferase</keyword>